<dbReference type="AlphaFoldDB" id="A0A0G2E2G5"/>
<feature type="region of interest" description="Disordered" evidence="5">
    <location>
        <begin position="635"/>
        <end position="711"/>
    </location>
</feature>
<dbReference type="InterPro" id="IPR037185">
    <property type="entry name" value="EmrE-like"/>
</dbReference>
<name>A0A0G2E2G5_PHACM</name>
<comment type="subcellular location">
    <subcellularLocation>
        <location evidence="1">Endoplasmic reticulum membrane</location>
        <topology evidence="1">Multi-pass membrane protein</topology>
    </subcellularLocation>
</comment>
<evidence type="ECO:0000256" key="6">
    <source>
        <dbReference type="SAM" id="Phobius"/>
    </source>
</evidence>
<feature type="compositionally biased region" description="Polar residues" evidence="5">
    <location>
        <begin position="654"/>
        <end position="663"/>
    </location>
</feature>
<dbReference type="InterPro" id="IPR008521">
    <property type="entry name" value="Mg_trans_NIPA"/>
</dbReference>
<feature type="transmembrane region" description="Helical" evidence="6">
    <location>
        <begin position="260"/>
        <end position="279"/>
    </location>
</feature>
<keyword evidence="3 6" id="KW-1133">Transmembrane helix</keyword>
<protein>
    <recommendedName>
        <fullName evidence="9">Duf803 domain membrane protein</fullName>
    </recommendedName>
</protein>
<feature type="region of interest" description="Disordered" evidence="5">
    <location>
        <begin position="76"/>
        <end position="157"/>
    </location>
</feature>
<keyword evidence="2 6" id="KW-0812">Transmembrane</keyword>
<dbReference type="PANTHER" id="PTHR12570:SF65">
    <property type="entry name" value="MAGNESIUM TRANSPORTER NIPA9-RELATED"/>
    <property type="match status" value="1"/>
</dbReference>
<evidence type="ECO:0000256" key="1">
    <source>
        <dbReference type="ARBA" id="ARBA00004477"/>
    </source>
</evidence>
<dbReference type="Proteomes" id="UP000053317">
    <property type="component" value="Unassembled WGS sequence"/>
</dbReference>
<dbReference type="GO" id="GO:0016020">
    <property type="term" value="C:membrane"/>
    <property type="evidence" value="ECO:0007669"/>
    <property type="project" value="UniProtKB-SubCell"/>
</dbReference>
<feature type="compositionally biased region" description="Basic residues" evidence="5">
    <location>
        <begin position="643"/>
        <end position="653"/>
    </location>
</feature>
<evidence type="ECO:0000256" key="2">
    <source>
        <dbReference type="ARBA" id="ARBA00022692"/>
    </source>
</evidence>
<reference evidence="7 8" key="1">
    <citation type="submission" date="2015-05" db="EMBL/GenBank/DDBJ databases">
        <title>Distinctive expansion of gene families associated with plant cell wall degradation and secondary metabolism in the genomes of grapevine trunk pathogens.</title>
        <authorList>
            <person name="Lawrence D.P."/>
            <person name="Travadon R."/>
            <person name="Rolshausen P.E."/>
            <person name="Baumgartner K."/>
        </authorList>
    </citation>
    <scope>NUCLEOTIDE SEQUENCE [LARGE SCALE GENOMIC DNA]</scope>
    <source>
        <strain evidence="7">UCRPC4</strain>
    </source>
</reference>
<feature type="transmembrane region" description="Helical" evidence="6">
    <location>
        <begin position="222"/>
        <end position="240"/>
    </location>
</feature>
<feature type="compositionally biased region" description="Polar residues" evidence="5">
    <location>
        <begin position="138"/>
        <end position="149"/>
    </location>
</feature>
<accession>A0A0G2E2G5</accession>
<feature type="compositionally biased region" description="Acidic residues" evidence="5">
    <location>
        <begin position="756"/>
        <end position="765"/>
    </location>
</feature>
<proteinExistence type="predicted"/>
<sequence length="765" mass="83575">MRIPAHSVVGATLDLSFLHIGQRSGDDDESNYHQWSSFIGIVTAIVGNVLISFALNIQRYAHIRIEREFNESRLPLKKRKSASVRSSRNGGYGTVQEQESIAEERLRANLSPPEESETGDDEQSNLAGAEETDPLTRSFRSSSDDSQTPGEKISQDEERKSYLKSPYWWAGIIMMTIGEAGNFIAYGFAPASIVSPLGVVALVSNCLIAPLMLKERFRKRDFLGVLVAIAGAVVVVSSARTTEEKLGPDDLWDEIRRWEFLTYLLITGILVITLMWASGKYGHRSILIDIGLVGLFGGYTALSTKGVASLLSYTLFRALTFPITYILVVVLVGSALLQIRYINRALQRFDSTQVIPTQFVLFTLSVIIGSAVLYRDFNSTAADRVGKFVGGCVLTFLGVYLITGGRHNRDEHDGDEGLDEEQTIGLIDEEANEDQVRPVLESRSHTISSQMSRKLLPPESVEAQNSPTSPRRMSHRLRTPTLSEFDPTSLAPSVAVTPETPSPFTMLRDDSSPWIDEVLNSSTPQPTPRLQPTQSTTQVETYHRYDKPSAAISDPALSRTKSAPSDPLSSRPGTSAAATPSKADPSSYLRISVASDAPPATPSRSVRNSISQLLPGPLTVSPLSSGLSAVVADSLRRGEGSGTRRRLGLRRQHNTSTGNSRATTSRDELGRRRSVAEGEVDPDPTSRPLLLSRSHSNYHKRPADDDEEDREVINTVRDADLSGKDKKNRLRSVSDTIGNLMKGKLPVRKNKGADGDVGDDGGDGD</sequence>
<evidence type="ECO:0008006" key="9">
    <source>
        <dbReference type="Google" id="ProtNLM"/>
    </source>
</evidence>
<feature type="transmembrane region" description="Helical" evidence="6">
    <location>
        <begin position="354"/>
        <end position="373"/>
    </location>
</feature>
<feature type="transmembrane region" description="Helical" evidence="6">
    <location>
        <begin position="385"/>
        <end position="403"/>
    </location>
</feature>
<dbReference type="EMBL" id="LCWF01000160">
    <property type="protein sequence ID" value="KKY16561.1"/>
    <property type="molecule type" value="Genomic_DNA"/>
</dbReference>
<feature type="compositionally biased region" description="Basic and acidic residues" evidence="5">
    <location>
        <begin position="434"/>
        <end position="444"/>
    </location>
</feature>
<dbReference type="GO" id="GO:0015095">
    <property type="term" value="F:magnesium ion transmembrane transporter activity"/>
    <property type="evidence" value="ECO:0007669"/>
    <property type="project" value="InterPro"/>
</dbReference>
<evidence type="ECO:0000313" key="8">
    <source>
        <dbReference type="Proteomes" id="UP000053317"/>
    </source>
</evidence>
<gene>
    <name evidence="7" type="ORF">UCRPC4_g05898</name>
</gene>
<dbReference type="OrthoDB" id="165382at2759"/>
<reference evidence="7 8" key="2">
    <citation type="submission" date="2015-05" db="EMBL/GenBank/DDBJ databases">
        <authorList>
            <person name="Morales-Cruz A."/>
            <person name="Amrine K.C."/>
            <person name="Cantu D."/>
        </authorList>
    </citation>
    <scope>NUCLEOTIDE SEQUENCE [LARGE SCALE GENOMIC DNA]</scope>
    <source>
        <strain evidence="7">UCRPC4</strain>
    </source>
</reference>
<feature type="transmembrane region" description="Helical" evidence="6">
    <location>
        <begin position="35"/>
        <end position="57"/>
    </location>
</feature>
<evidence type="ECO:0000256" key="4">
    <source>
        <dbReference type="ARBA" id="ARBA00023136"/>
    </source>
</evidence>
<evidence type="ECO:0000256" key="5">
    <source>
        <dbReference type="SAM" id="MobiDB-lite"/>
    </source>
</evidence>
<feature type="transmembrane region" description="Helical" evidence="6">
    <location>
        <begin position="286"/>
        <end position="302"/>
    </location>
</feature>
<evidence type="ECO:0000256" key="3">
    <source>
        <dbReference type="ARBA" id="ARBA00022989"/>
    </source>
</evidence>
<feature type="compositionally biased region" description="Low complexity" evidence="5">
    <location>
        <begin position="521"/>
        <end position="538"/>
    </location>
</feature>
<feature type="transmembrane region" description="Helical" evidence="6">
    <location>
        <begin position="322"/>
        <end position="342"/>
    </location>
</feature>
<feature type="compositionally biased region" description="Basic and acidic residues" evidence="5">
    <location>
        <begin position="664"/>
        <end position="676"/>
    </location>
</feature>
<evidence type="ECO:0000313" key="7">
    <source>
        <dbReference type="EMBL" id="KKY16561.1"/>
    </source>
</evidence>
<feature type="transmembrane region" description="Helical" evidence="6">
    <location>
        <begin position="167"/>
        <end position="187"/>
    </location>
</feature>
<dbReference type="SUPFAM" id="SSF103481">
    <property type="entry name" value="Multidrug resistance efflux transporter EmrE"/>
    <property type="match status" value="1"/>
</dbReference>
<feature type="compositionally biased region" description="Acidic residues" evidence="5">
    <location>
        <begin position="114"/>
        <end position="123"/>
    </location>
</feature>
<comment type="caution">
    <text evidence="7">The sequence shown here is derived from an EMBL/GenBank/DDBJ whole genome shotgun (WGS) entry which is preliminary data.</text>
</comment>
<dbReference type="PANTHER" id="PTHR12570">
    <property type="match status" value="1"/>
</dbReference>
<organism evidence="7 8">
    <name type="scientific">Phaeomoniella chlamydospora</name>
    <name type="common">Phaeoacremonium chlamydosporum</name>
    <dbReference type="NCBI Taxonomy" id="158046"/>
    <lineage>
        <taxon>Eukaryota</taxon>
        <taxon>Fungi</taxon>
        <taxon>Dikarya</taxon>
        <taxon>Ascomycota</taxon>
        <taxon>Pezizomycotina</taxon>
        <taxon>Eurotiomycetes</taxon>
        <taxon>Chaetothyriomycetidae</taxon>
        <taxon>Phaeomoniellales</taxon>
        <taxon>Phaeomoniellaceae</taxon>
        <taxon>Phaeomoniella</taxon>
    </lineage>
</organism>
<feature type="region of interest" description="Disordered" evidence="5">
    <location>
        <begin position="427"/>
        <end position="586"/>
    </location>
</feature>
<feature type="compositionally biased region" description="Polar residues" evidence="5">
    <location>
        <begin position="462"/>
        <end position="471"/>
    </location>
</feature>
<keyword evidence="4 6" id="KW-0472">Membrane</keyword>
<feature type="region of interest" description="Disordered" evidence="5">
    <location>
        <begin position="741"/>
        <end position="765"/>
    </location>
</feature>
<keyword evidence="8" id="KW-1185">Reference proteome</keyword>
<dbReference type="Pfam" id="PF05653">
    <property type="entry name" value="Mg_trans_NIPA"/>
    <property type="match status" value="1"/>
</dbReference>
<feature type="compositionally biased region" description="Polar residues" evidence="5">
    <location>
        <begin position="559"/>
        <end position="578"/>
    </location>
</feature>